<keyword evidence="3 5" id="KW-0732">Signal</keyword>
<feature type="signal peptide" evidence="5">
    <location>
        <begin position="1"/>
        <end position="33"/>
    </location>
</feature>
<evidence type="ECO:0000256" key="2">
    <source>
        <dbReference type="ARBA" id="ARBA00022723"/>
    </source>
</evidence>
<dbReference type="PANTHER" id="PTHR10151:SF120">
    <property type="entry name" value="BIS(5'-ADENOSYL)-TRIPHOSPHATASE"/>
    <property type="match status" value="1"/>
</dbReference>
<evidence type="ECO:0000313" key="7">
    <source>
        <dbReference type="Proteomes" id="UP000838100"/>
    </source>
</evidence>
<dbReference type="Proteomes" id="UP000838100">
    <property type="component" value="Unassembled WGS sequence"/>
</dbReference>
<keyword evidence="7" id="KW-1185">Reference proteome</keyword>
<sequence length="602" mass="65974">MNVFAAATVIQPRLLVAVFLPLLITACAPPNNADDKKAVNVEQQRPAIASAEAQHSASNSTPTKKPKLILQITVDQLRGDLASRYLDNMGDGGFRYLLDRGVVYKNAQHGHASTETIVGHTTLATGAQPAVHGMVGNGWFDRSTGKLNYNIEDNRYALLSDDGDVNDDTEIDPDQRAASTDGRSPAAILVTTFGDELALNTAGKAKVFGVSVKDRGAVSMAGHAGKAFWFSKASGEFVTSNYYYDQYPEWVTVFNSGQPAQRYADTDWQLLLEPSAYLFADRDDQAWETDIAGFGKTFPHPYGAGDGPYYTTLLTLSPAGDELTLDFAKQLISHEQLGQGDGTDYLSVSFSSTDYVGHIFGISSLESEDNLLRLDRTITELLSHVDNTVGLDNTVIVLSADHGGPDAPPQQNEYGIEAQYFHPDQWLQQSSFAAIEQRFGVGKELILQFRYPYLYLNRELIRRKGLNQAAVEQAFAEQMKQVKGVHLAISTSDLIEGRSADNRLSQQLLNNYQPSRSGDVVVVFEPHWFINDFDGLTVTSTHGSPWRYDTFVPMIFVVPGVPAQTVYREVATVDLALTLSALMDINQPSGASGRVLKEVLAQ</sequence>
<organism evidence="6 7">
    <name type="scientific">Sinobacterium norvegicum</name>
    <dbReference type="NCBI Taxonomy" id="1641715"/>
    <lineage>
        <taxon>Bacteria</taxon>
        <taxon>Pseudomonadati</taxon>
        <taxon>Pseudomonadota</taxon>
        <taxon>Gammaproteobacteria</taxon>
        <taxon>Cellvibrionales</taxon>
        <taxon>Spongiibacteraceae</taxon>
        <taxon>Sinobacterium</taxon>
    </lineage>
</organism>
<dbReference type="PANTHER" id="PTHR10151">
    <property type="entry name" value="ECTONUCLEOTIDE PYROPHOSPHATASE/PHOSPHODIESTERASE"/>
    <property type="match status" value="1"/>
</dbReference>
<dbReference type="InterPro" id="IPR026263">
    <property type="entry name" value="Alkaline_phosphatase_prok"/>
</dbReference>
<dbReference type="Gene3D" id="3.40.720.10">
    <property type="entry name" value="Alkaline Phosphatase, subunit A"/>
    <property type="match status" value="1"/>
</dbReference>
<name>A0ABN8EF07_9GAMM</name>
<dbReference type="EMBL" id="CAKLPX010000001">
    <property type="protein sequence ID" value="CAH0990995.1"/>
    <property type="molecule type" value="Genomic_DNA"/>
</dbReference>
<keyword evidence="1" id="KW-0597">Phosphoprotein</keyword>
<dbReference type="SUPFAM" id="SSF53649">
    <property type="entry name" value="Alkaline phosphatase-like"/>
    <property type="match status" value="1"/>
</dbReference>
<evidence type="ECO:0000256" key="4">
    <source>
        <dbReference type="SAM" id="MobiDB-lite"/>
    </source>
</evidence>
<comment type="caution">
    <text evidence="6">The sequence shown here is derived from an EMBL/GenBank/DDBJ whole genome shotgun (WGS) entry which is preliminary data.</text>
</comment>
<feature type="compositionally biased region" description="Acidic residues" evidence="4">
    <location>
        <begin position="162"/>
        <end position="172"/>
    </location>
</feature>
<evidence type="ECO:0000313" key="6">
    <source>
        <dbReference type="EMBL" id="CAH0990995.1"/>
    </source>
</evidence>
<dbReference type="Gene3D" id="3.30.1360.150">
    <property type="match status" value="1"/>
</dbReference>
<evidence type="ECO:0000256" key="5">
    <source>
        <dbReference type="SAM" id="SignalP"/>
    </source>
</evidence>
<evidence type="ECO:0000256" key="1">
    <source>
        <dbReference type="ARBA" id="ARBA00022553"/>
    </source>
</evidence>
<feature type="region of interest" description="Disordered" evidence="4">
    <location>
        <begin position="162"/>
        <end position="182"/>
    </location>
</feature>
<dbReference type="CDD" id="cd16016">
    <property type="entry name" value="AP-SPAP"/>
    <property type="match status" value="1"/>
</dbReference>
<dbReference type="PIRSF" id="PIRSF031924">
    <property type="entry name" value="Pi-irrepressible_AP"/>
    <property type="match status" value="1"/>
</dbReference>
<evidence type="ECO:0000256" key="3">
    <source>
        <dbReference type="ARBA" id="ARBA00022729"/>
    </source>
</evidence>
<dbReference type="InterPro" id="IPR002591">
    <property type="entry name" value="Phosphodiest/P_Trfase"/>
</dbReference>
<dbReference type="RefSeq" id="WP_237443660.1">
    <property type="nucleotide sequence ID" value="NZ_CAKLPX010000001.1"/>
</dbReference>
<keyword evidence="2" id="KW-0479">Metal-binding</keyword>
<proteinExistence type="predicted"/>
<gene>
    <name evidence="6" type="primary">cda</name>
    <name evidence="6" type="ORF">SIN8267_01096</name>
</gene>
<dbReference type="Pfam" id="PF01663">
    <property type="entry name" value="Phosphodiest"/>
    <property type="match status" value="1"/>
</dbReference>
<protein>
    <submittedName>
        <fullName evidence="6">Calcium-transporting ATPase</fullName>
    </submittedName>
</protein>
<accession>A0ABN8EF07</accession>
<reference evidence="6" key="1">
    <citation type="submission" date="2021-12" db="EMBL/GenBank/DDBJ databases">
        <authorList>
            <person name="Rodrigo-Torres L."/>
            <person name="Arahal R. D."/>
            <person name="Lucena T."/>
        </authorList>
    </citation>
    <scope>NUCLEOTIDE SEQUENCE</scope>
    <source>
        <strain evidence="6">CECT 8267</strain>
    </source>
</reference>
<dbReference type="InterPro" id="IPR017850">
    <property type="entry name" value="Alkaline_phosphatase_core_sf"/>
</dbReference>
<feature type="chain" id="PRO_5047081489" evidence="5">
    <location>
        <begin position="34"/>
        <end position="602"/>
    </location>
</feature>